<protein>
    <recommendedName>
        <fullName evidence="4">EF-hand domain-containing protein</fullName>
    </recommendedName>
</protein>
<dbReference type="InterPro" id="IPR002048">
    <property type="entry name" value="EF_hand_dom"/>
</dbReference>
<feature type="domain" description="EF-hand" evidence="4">
    <location>
        <begin position="13"/>
        <end position="48"/>
    </location>
</feature>
<evidence type="ECO:0000256" key="1">
    <source>
        <dbReference type="ARBA" id="ARBA00022553"/>
    </source>
</evidence>
<dbReference type="InterPro" id="IPR011992">
    <property type="entry name" value="EF-hand-dom_pair"/>
</dbReference>
<dbReference type="PROSITE" id="PS50222">
    <property type="entry name" value="EF_HAND_2"/>
    <property type="match status" value="1"/>
</dbReference>
<evidence type="ECO:0000313" key="6">
    <source>
        <dbReference type="Proteomes" id="UP000266196"/>
    </source>
</evidence>
<dbReference type="Pfam" id="PF08976">
    <property type="entry name" value="EF-hand_11"/>
    <property type="match status" value="1"/>
</dbReference>
<keyword evidence="2" id="KW-0677">Repeat</keyword>
<dbReference type="PANTHER" id="PTHR20875:SF0">
    <property type="entry name" value="GH12158P"/>
    <property type="match status" value="1"/>
</dbReference>
<dbReference type="Gene3D" id="1.10.238.10">
    <property type="entry name" value="EF-hand"/>
    <property type="match status" value="1"/>
</dbReference>
<accession>A0A397FKJ7</accession>
<dbReference type="PANTHER" id="PTHR20875">
    <property type="entry name" value="EF-HAND CALCIUM-BINDING DOMAIN-CONTAINING PROTEIN 6-RELATED"/>
    <property type="match status" value="1"/>
</dbReference>
<dbReference type="InterPro" id="IPR052603">
    <property type="entry name" value="EFCB6"/>
</dbReference>
<dbReference type="GO" id="GO:0005509">
    <property type="term" value="F:calcium ion binding"/>
    <property type="evidence" value="ECO:0007669"/>
    <property type="project" value="InterPro"/>
</dbReference>
<dbReference type="Proteomes" id="UP000266196">
    <property type="component" value="Unassembled WGS sequence"/>
</dbReference>
<keyword evidence="1" id="KW-0597">Phosphoprotein</keyword>
<proteinExistence type="predicted"/>
<comment type="caution">
    <text evidence="5">The sequence shown here is derived from an EMBL/GenBank/DDBJ whole genome shotgun (WGS) entry which is preliminary data.</text>
</comment>
<dbReference type="InterPro" id="IPR015070">
    <property type="entry name" value="EF_hand_DJBP"/>
</dbReference>
<organism evidence="5 6">
    <name type="scientific">Aphanomyces astaci</name>
    <name type="common">Crayfish plague agent</name>
    <dbReference type="NCBI Taxonomy" id="112090"/>
    <lineage>
        <taxon>Eukaryota</taxon>
        <taxon>Sar</taxon>
        <taxon>Stramenopiles</taxon>
        <taxon>Oomycota</taxon>
        <taxon>Saprolegniomycetes</taxon>
        <taxon>Saprolegniales</taxon>
        <taxon>Verrucalvaceae</taxon>
        <taxon>Aphanomyces</taxon>
    </lineage>
</organism>
<gene>
    <name evidence="5" type="ORF">DYB31_005269</name>
</gene>
<feature type="non-terminal residue" evidence="5">
    <location>
        <position position="1"/>
    </location>
</feature>
<keyword evidence="3" id="KW-0106">Calcium</keyword>
<evidence type="ECO:0000259" key="4">
    <source>
        <dbReference type="PROSITE" id="PS50222"/>
    </source>
</evidence>
<evidence type="ECO:0000256" key="2">
    <source>
        <dbReference type="ARBA" id="ARBA00022737"/>
    </source>
</evidence>
<dbReference type="EMBL" id="QUTE01008052">
    <property type="protein sequence ID" value="RHZ26549.1"/>
    <property type="molecule type" value="Genomic_DNA"/>
</dbReference>
<reference evidence="5 6" key="1">
    <citation type="submission" date="2018-08" db="EMBL/GenBank/DDBJ databases">
        <title>Aphanomyces genome sequencing and annotation.</title>
        <authorList>
            <person name="Minardi D."/>
            <person name="Oidtmann B."/>
            <person name="Van Der Giezen M."/>
            <person name="Studholme D.J."/>
        </authorList>
    </citation>
    <scope>NUCLEOTIDE SEQUENCE [LARGE SCALE GENOMIC DNA]</scope>
    <source>
        <strain evidence="5 6">197901</strain>
    </source>
</reference>
<dbReference type="SUPFAM" id="SSF47473">
    <property type="entry name" value="EF-hand"/>
    <property type="match status" value="1"/>
</dbReference>
<sequence length="190" mass="21976">IDAEDKMKALLAKRWKTILKMFQQLDTEKRGTISQASFKKVMDNVGLTLTFEDVLRICKKYDSDNSGRLQYHAFLKQHVQGKSTLSEFAPLKMDSKEVHNLPALSPRKSRVPDDVRGTLKQKWKSVYASLKKLDATNSGRLSPQHFRHLLEWFGITLTDDNYYMVRRRSFVNVVAHVLRIDSECQDAPFS</sequence>
<dbReference type="CDD" id="cd00051">
    <property type="entry name" value="EFh"/>
    <property type="match status" value="1"/>
</dbReference>
<evidence type="ECO:0000256" key="3">
    <source>
        <dbReference type="ARBA" id="ARBA00022837"/>
    </source>
</evidence>
<evidence type="ECO:0000313" key="5">
    <source>
        <dbReference type="EMBL" id="RHZ26549.1"/>
    </source>
</evidence>
<name>A0A397FKJ7_APHAT</name>
<dbReference type="AlphaFoldDB" id="A0A397FKJ7"/>